<dbReference type="SUPFAM" id="SSF58113">
    <property type="entry name" value="Apolipoprotein A-I"/>
    <property type="match status" value="1"/>
</dbReference>
<keyword evidence="3 5" id="KW-0175">Coiled coil</keyword>
<reference evidence="6 7" key="1">
    <citation type="submission" date="2016-10" db="EMBL/GenBank/DDBJ databases">
        <authorList>
            <person name="de Groot N.N."/>
        </authorList>
    </citation>
    <scope>NUCLEOTIDE SEQUENCE [LARGE SCALE GENOMIC DNA]</scope>
    <source>
        <strain evidence="6 7">DSM 21001</strain>
    </source>
</reference>
<evidence type="ECO:0000256" key="3">
    <source>
        <dbReference type="ARBA" id="ARBA00023054"/>
    </source>
</evidence>
<feature type="coiled-coil region" evidence="5">
    <location>
        <begin position="157"/>
        <end position="192"/>
    </location>
</feature>
<dbReference type="InterPro" id="IPR003798">
    <property type="entry name" value="DNA_recombination_RmuC"/>
</dbReference>
<evidence type="ECO:0000313" key="6">
    <source>
        <dbReference type="EMBL" id="SFR97784.1"/>
    </source>
</evidence>
<protein>
    <submittedName>
        <fullName evidence="6">DNA recombination protein RmuC</fullName>
    </submittedName>
</protein>
<comment type="similarity">
    <text evidence="2">Belongs to the RmuC family.</text>
</comment>
<dbReference type="PANTHER" id="PTHR30563">
    <property type="entry name" value="DNA RECOMBINATION PROTEIN RMUC"/>
    <property type="match status" value="1"/>
</dbReference>
<dbReference type="PANTHER" id="PTHR30563:SF0">
    <property type="entry name" value="DNA RECOMBINATION PROTEIN RMUC"/>
    <property type="match status" value="1"/>
</dbReference>
<evidence type="ECO:0000313" key="7">
    <source>
        <dbReference type="Proteomes" id="UP000199024"/>
    </source>
</evidence>
<organism evidence="6 7">
    <name type="scientific">Granulicella pectinivorans</name>
    <dbReference type="NCBI Taxonomy" id="474950"/>
    <lineage>
        <taxon>Bacteria</taxon>
        <taxon>Pseudomonadati</taxon>
        <taxon>Acidobacteriota</taxon>
        <taxon>Terriglobia</taxon>
        <taxon>Terriglobales</taxon>
        <taxon>Acidobacteriaceae</taxon>
        <taxon>Granulicella</taxon>
    </lineage>
</organism>
<keyword evidence="7" id="KW-1185">Reference proteome</keyword>
<dbReference type="GO" id="GO:0006310">
    <property type="term" value="P:DNA recombination"/>
    <property type="evidence" value="ECO:0007669"/>
    <property type="project" value="UniProtKB-KW"/>
</dbReference>
<dbReference type="Proteomes" id="UP000199024">
    <property type="component" value="Unassembled WGS sequence"/>
</dbReference>
<comment type="function">
    <text evidence="1">Involved in DNA recombination.</text>
</comment>
<evidence type="ECO:0000256" key="5">
    <source>
        <dbReference type="SAM" id="Coils"/>
    </source>
</evidence>
<dbReference type="EMBL" id="FOZL01000001">
    <property type="protein sequence ID" value="SFR97784.1"/>
    <property type="molecule type" value="Genomic_DNA"/>
</dbReference>
<proteinExistence type="inferred from homology"/>
<dbReference type="STRING" id="474950.SAMN05421771_0174"/>
<name>A0A1I6L2U1_9BACT</name>
<accession>A0A1I6L2U1</accession>
<dbReference type="Pfam" id="PF02646">
    <property type="entry name" value="RmuC"/>
    <property type="match status" value="1"/>
</dbReference>
<gene>
    <name evidence="6" type="ORF">SAMN05421771_0174</name>
</gene>
<keyword evidence="4" id="KW-0233">DNA recombination</keyword>
<evidence type="ECO:0000256" key="2">
    <source>
        <dbReference type="ARBA" id="ARBA00009840"/>
    </source>
</evidence>
<dbReference type="AlphaFoldDB" id="A0A1I6L2U1"/>
<sequence length="501" mass="55612">MSPILLVLVVLQIVTLIVVAILFLRKPSDAVQPDPRLGQIPDTLIRHEARLEAMGHSLDSLTAALRADLAMHRNEAGQQAIATREAHEKTSLHLRQELTAAVDRLSTTLAAGLDNFRADNRTAGEALRIAVTNDLTAIGQRLANFMNETNRAQMEARDSLHARLEGLNAANVQHQEKLRATVEARLEALNSANTAKLEEMRRTVDEKLHETLQTRLTESFGQVTDQLNKVHTGLGEMSKLSEGVDGLSRIFTNVKSRGGFAEVQLGMLLKQMLAPGQFIENAVVKQGSAERVEYAVRFPTNAGERLLPIDAKFPREAWERLEAAYESNVPEAVVREGRAFENAIRTEADRICSKYIHAPATTPYAIMFLPTEGLYAEVIRREALQAEIQSQCHVTIAGPTTLSAILTSFQMGFHMLALQEKGDEVWKVLESTKTEFKNFENLMGNMERQVGTVQNTIQKLNVRTRAINRTLREVSDTETNATLELEDLGSPILRLAAEDAE</sequence>
<dbReference type="RefSeq" id="WP_245781611.1">
    <property type="nucleotide sequence ID" value="NZ_FOZL01000001.1"/>
</dbReference>
<evidence type="ECO:0000256" key="4">
    <source>
        <dbReference type="ARBA" id="ARBA00023172"/>
    </source>
</evidence>
<evidence type="ECO:0000256" key="1">
    <source>
        <dbReference type="ARBA" id="ARBA00003416"/>
    </source>
</evidence>